<proteinExistence type="predicted"/>
<reference evidence="3 4" key="1">
    <citation type="submission" date="2013-10" db="EMBL/GenBank/DDBJ databases">
        <title>The Genome Sequence of Acinetobacter brisouii CIP 110357.</title>
        <authorList>
            <consortium name="The Broad Institute Genomics Platform"/>
            <consortium name="The Broad Institute Genome Sequencing Center for Infectious Disease"/>
            <person name="Cerqueira G."/>
            <person name="Feldgarden M."/>
            <person name="Courvalin P."/>
            <person name="Grillot-Courvalin C."/>
            <person name="Clermont D."/>
            <person name="Rocha E."/>
            <person name="Yoon E.-J."/>
            <person name="Nemec A."/>
            <person name="Young S.K."/>
            <person name="Zeng Q."/>
            <person name="Gargeya S."/>
            <person name="Fitzgerald M."/>
            <person name="Abouelleil A."/>
            <person name="Alvarado L."/>
            <person name="Berlin A.M."/>
            <person name="Chapman S.B."/>
            <person name="Gainer-Dewar J."/>
            <person name="Goldberg J."/>
            <person name="Gnerre S."/>
            <person name="Griggs A."/>
            <person name="Gujja S."/>
            <person name="Hansen M."/>
            <person name="Howarth C."/>
            <person name="Imamovic A."/>
            <person name="Ireland A."/>
            <person name="Larimer J."/>
            <person name="McCowan C."/>
            <person name="Murphy C."/>
            <person name="Pearson M."/>
            <person name="Poon T.W."/>
            <person name="Priest M."/>
            <person name="Roberts A."/>
            <person name="Saif S."/>
            <person name="Shea T."/>
            <person name="Sykes S."/>
            <person name="Wortman J."/>
            <person name="Nusbaum C."/>
            <person name="Birren B."/>
        </authorList>
    </citation>
    <scope>NUCLEOTIDE SEQUENCE [LARGE SCALE GENOMIC DNA]</scope>
    <source>
        <strain evidence="3 4">CIP 110357</strain>
    </source>
</reference>
<organism evidence="3 4">
    <name type="scientific">Acinetobacter brisouii CIP 110357</name>
    <dbReference type="NCBI Taxonomy" id="1341683"/>
    <lineage>
        <taxon>Bacteria</taxon>
        <taxon>Pseudomonadati</taxon>
        <taxon>Pseudomonadota</taxon>
        <taxon>Gammaproteobacteria</taxon>
        <taxon>Moraxellales</taxon>
        <taxon>Moraxellaceae</taxon>
        <taxon>Acinetobacter</taxon>
    </lineage>
</organism>
<feature type="signal peptide" evidence="2">
    <location>
        <begin position="1"/>
        <end position="22"/>
    </location>
</feature>
<dbReference type="Proteomes" id="UP000018418">
    <property type="component" value="Unassembled WGS sequence"/>
</dbReference>
<keyword evidence="2" id="KW-0732">Signal</keyword>
<dbReference type="PATRIC" id="fig|1341683.3.peg.2589"/>
<comment type="caution">
    <text evidence="3">The sequence shown here is derived from an EMBL/GenBank/DDBJ whole genome shotgun (WGS) entry which is preliminary data.</text>
</comment>
<dbReference type="PROSITE" id="PS51257">
    <property type="entry name" value="PROKAR_LIPOPROTEIN"/>
    <property type="match status" value="1"/>
</dbReference>
<name>V2UKW7_9GAMM</name>
<dbReference type="OrthoDB" id="6712999at2"/>
<feature type="compositionally biased region" description="Polar residues" evidence="1">
    <location>
        <begin position="31"/>
        <end position="49"/>
    </location>
</feature>
<dbReference type="RefSeq" id="WP_004902918.1">
    <property type="nucleotide sequence ID" value="NZ_BBTI01000017.1"/>
</dbReference>
<evidence type="ECO:0000256" key="2">
    <source>
        <dbReference type="SAM" id="SignalP"/>
    </source>
</evidence>
<accession>V2UKW7</accession>
<feature type="chain" id="PRO_5004712137" evidence="2">
    <location>
        <begin position="23"/>
        <end position="78"/>
    </location>
</feature>
<gene>
    <name evidence="3" type="ORF">P255_02620</name>
</gene>
<evidence type="ECO:0000313" key="3">
    <source>
        <dbReference type="EMBL" id="ESK50632.1"/>
    </source>
</evidence>
<dbReference type="EMBL" id="AYEU01000007">
    <property type="protein sequence ID" value="ESK50632.1"/>
    <property type="molecule type" value="Genomic_DNA"/>
</dbReference>
<sequence>MKKLAIFSLTAAGFTFSAVGCASHEVKPDAPTTTETSPMNASADNQTPNSVASDSASTDASMQQTLTPASNTPATNMQ</sequence>
<keyword evidence="4" id="KW-1185">Reference proteome</keyword>
<evidence type="ECO:0000256" key="1">
    <source>
        <dbReference type="SAM" id="MobiDB-lite"/>
    </source>
</evidence>
<feature type="compositionally biased region" description="Polar residues" evidence="1">
    <location>
        <begin position="62"/>
        <end position="78"/>
    </location>
</feature>
<evidence type="ECO:0000313" key="4">
    <source>
        <dbReference type="Proteomes" id="UP000018418"/>
    </source>
</evidence>
<feature type="compositionally biased region" description="Low complexity" evidence="1">
    <location>
        <begin position="50"/>
        <end position="61"/>
    </location>
</feature>
<protein>
    <submittedName>
        <fullName evidence="3">Uncharacterized protein</fullName>
    </submittedName>
</protein>
<dbReference type="HOGENOM" id="CLU_2613890_0_0_6"/>
<feature type="region of interest" description="Disordered" evidence="1">
    <location>
        <begin position="25"/>
        <end position="78"/>
    </location>
</feature>
<dbReference type="AlphaFoldDB" id="V2UKW7"/>